<organism evidence="1 2">
    <name type="scientific">Eretmocerus hayati</name>
    <dbReference type="NCBI Taxonomy" id="131215"/>
    <lineage>
        <taxon>Eukaryota</taxon>
        <taxon>Metazoa</taxon>
        <taxon>Ecdysozoa</taxon>
        <taxon>Arthropoda</taxon>
        <taxon>Hexapoda</taxon>
        <taxon>Insecta</taxon>
        <taxon>Pterygota</taxon>
        <taxon>Neoptera</taxon>
        <taxon>Endopterygota</taxon>
        <taxon>Hymenoptera</taxon>
        <taxon>Apocrita</taxon>
        <taxon>Proctotrupomorpha</taxon>
        <taxon>Chalcidoidea</taxon>
        <taxon>Aphelinidae</taxon>
        <taxon>Aphelininae</taxon>
        <taxon>Eretmocerus</taxon>
    </lineage>
</organism>
<sequence length="290" mass="33293">MAEVLEPSSSDLAAEDLNALSSFFNDDDFVDAEDVNEEVLQQPQQQQLQVVEEQAVQPPMNAADEAQISVAETSLQQFQSFDSVFSLGGKEFVLNRSGTKRLSIGIVSPSVPELKIMFKLHDTKNGWTIQFSKRTWDMIEVHEFYTSECIENFSVGREVFENNRIRMETVGLYNTVCVQFSDLTGTRISMMPATYECLMDYKEEIKLVYNTLKNNIKDVRKRMKLFMDLSFLQLFKSNNVDSRHNYNWLMLAMQRPSDFMDLNKSIAEVWKNLGHWTKPDGQPSTSGIES</sequence>
<protein>
    <submittedName>
        <fullName evidence="1">Uncharacterized protein</fullName>
    </submittedName>
</protein>
<reference evidence="1" key="1">
    <citation type="submission" date="2023-04" db="EMBL/GenBank/DDBJ databases">
        <title>A chromosome-level genome assembly of the parasitoid wasp Eretmocerus hayati.</title>
        <authorList>
            <person name="Zhong Y."/>
            <person name="Liu S."/>
            <person name="Liu Y."/>
        </authorList>
    </citation>
    <scope>NUCLEOTIDE SEQUENCE</scope>
    <source>
        <strain evidence="1">ZJU_SS_LIU_2023</strain>
    </source>
</reference>
<dbReference type="EMBL" id="CM056744">
    <property type="protein sequence ID" value="KAJ8664541.1"/>
    <property type="molecule type" value="Genomic_DNA"/>
</dbReference>
<name>A0ACC2N1E4_9HYME</name>
<accession>A0ACC2N1E4</accession>
<evidence type="ECO:0000313" key="2">
    <source>
        <dbReference type="Proteomes" id="UP001239111"/>
    </source>
</evidence>
<keyword evidence="2" id="KW-1185">Reference proteome</keyword>
<gene>
    <name evidence="1" type="ORF">QAD02_006203</name>
</gene>
<comment type="caution">
    <text evidence="1">The sequence shown here is derived from an EMBL/GenBank/DDBJ whole genome shotgun (WGS) entry which is preliminary data.</text>
</comment>
<dbReference type="Proteomes" id="UP001239111">
    <property type="component" value="Chromosome 4"/>
</dbReference>
<proteinExistence type="predicted"/>
<evidence type="ECO:0000313" key="1">
    <source>
        <dbReference type="EMBL" id="KAJ8664541.1"/>
    </source>
</evidence>